<dbReference type="EMBL" id="CP053452">
    <property type="protein sequence ID" value="QJW94863.1"/>
    <property type="molecule type" value="Genomic_DNA"/>
</dbReference>
<sequence length="172" mass="19462">MAMFVHIAAAARVPRIRRSGISRVRKALGSFPGGVFVVPVVPNFFLTHQWVRELRRGNAGPLVGVYARIPDGERVWVGHYGREHQWTSAAEAVALFTTGRDLLGWEVVVPRRIAAGELHQIRRLPQVVGWRYLPGAHGRKPCGCDFCQRGQYGARRLRVEYNRQWTGPNDEQ</sequence>
<accession>A0A6M5YNK0</accession>
<evidence type="ECO:0000313" key="1">
    <source>
        <dbReference type="EMBL" id="QJW94863.1"/>
    </source>
</evidence>
<dbReference type="RefSeq" id="WP_171470772.1">
    <property type="nucleotide sequence ID" value="NZ_CP053452.2"/>
</dbReference>
<keyword evidence="2" id="KW-1185">Reference proteome</keyword>
<name>A0A6M5YNK0_9BACT</name>
<dbReference type="KEGG" id="ftj:FTUN_2389"/>
<organism evidence="1 2">
    <name type="scientific">Frigoriglobus tundricola</name>
    <dbReference type="NCBI Taxonomy" id="2774151"/>
    <lineage>
        <taxon>Bacteria</taxon>
        <taxon>Pseudomonadati</taxon>
        <taxon>Planctomycetota</taxon>
        <taxon>Planctomycetia</taxon>
        <taxon>Gemmatales</taxon>
        <taxon>Gemmataceae</taxon>
        <taxon>Frigoriglobus</taxon>
    </lineage>
</organism>
<proteinExistence type="predicted"/>
<gene>
    <name evidence="1" type="ORF">FTUN_2389</name>
</gene>
<protein>
    <submittedName>
        <fullName evidence="1">Uncharacterized protein</fullName>
    </submittedName>
</protein>
<reference evidence="2" key="1">
    <citation type="submission" date="2020-05" db="EMBL/GenBank/DDBJ databases">
        <title>Frigoriglobus tundricola gen. nov., sp. nov., a psychrotolerant cellulolytic planctomycete of the family Gemmataceae with two divergent copies of 16S rRNA gene.</title>
        <authorList>
            <person name="Kulichevskaya I.S."/>
            <person name="Ivanova A.A."/>
            <person name="Naumoff D.G."/>
            <person name="Beletsky A.V."/>
            <person name="Rijpstra W.I.C."/>
            <person name="Sinninghe Damste J.S."/>
            <person name="Mardanov A.V."/>
            <person name="Ravin N.V."/>
            <person name="Dedysh S.N."/>
        </authorList>
    </citation>
    <scope>NUCLEOTIDE SEQUENCE [LARGE SCALE GENOMIC DNA]</scope>
    <source>
        <strain evidence="2">PL17</strain>
    </source>
</reference>
<dbReference type="Proteomes" id="UP000503447">
    <property type="component" value="Chromosome"/>
</dbReference>
<dbReference type="AlphaFoldDB" id="A0A6M5YNK0"/>
<evidence type="ECO:0000313" key="2">
    <source>
        <dbReference type="Proteomes" id="UP000503447"/>
    </source>
</evidence>